<dbReference type="EMBL" id="VSSQ01002569">
    <property type="protein sequence ID" value="MPM16202.1"/>
    <property type="molecule type" value="Genomic_DNA"/>
</dbReference>
<gene>
    <name evidence="1" type="ORF">SDC9_62578</name>
</gene>
<protein>
    <submittedName>
        <fullName evidence="1">Uncharacterized protein</fullName>
    </submittedName>
</protein>
<evidence type="ECO:0000313" key="1">
    <source>
        <dbReference type="EMBL" id="MPM16202.1"/>
    </source>
</evidence>
<sequence length="50" mass="6403">MYNNRWYDKNDLEWIYRKKDTAFIDDVIVYEKEYKKVLTSKLKRKFTYDK</sequence>
<proteinExistence type="predicted"/>
<accession>A0A644XJ20</accession>
<reference evidence="1" key="1">
    <citation type="submission" date="2019-08" db="EMBL/GenBank/DDBJ databases">
        <authorList>
            <person name="Kucharzyk K."/>
            <person name="Murdoch R.W."/>
            <person name="Higgins S."/>
            <person name="Loffler F."/>
        </authorList>
    </citation>
    <scope>NUCLEOTIDE SEQUENCE</scope>
</reference>
<organism evidence="1">
    <name type="scientific">bioreactor metagenome</name>
    <dbReference type="NCBI Taxonomy" id="1076179"/>
    <lineage>
        <taxon>unclassified sequences</taxon>
        <taxon>metagenomes</taxon>
        <taxon>ecological metagenomes</taxon>
    </lineage>
</organism>
<dbReference type="AlphaFoldDB" id="A0A644XJ20"/>
<comment type="caution">
    <text evidence="1">The sequence shown here is derived from an EMBL/GenBank/DDBJ whole genome shotgun (WGS) entry which is preliminary data.</text>
</comment>
<name>A0A644XJ20_9ZZZZ</name>